<accession>A0A2N5S5E1</accession>
<dbReference type="AlphaFoldDB" id="A0A2N5S5E1"/>
<comment type="caution">
    <text evidence="1">The sequence shown here is derived from an EMBL/GenBank/DDBJ whole genome shotgun (WGS) entry which is preliminary data.</text>
</comment>
<name>A0A2N5S5E1_9BASI</name>
<evidence type="ECO:0000313" key="1">
    <source>
        <dbReference type="EMBL" id="PLW08462.1"/>
    </source>
</evidence>
<evidence type="ECO:0000313" key="2">
    <source>
        <dbReference type="EMBL" id="PLW34077.1"/>
    </source>
</evidence>
<dbReference type="Proteomes" id="UP000235388">
    <property type="component" value="Unassembled WGS sequence"/>
</dbReference>
<proteinExistence type="predicted"/>
<evidence type="ECO:0000313" key="3">
    <source>
        <dbReference type="Proteomes" id="UP000235388"/>
    </source>
</evidence>
<dbReference type="EMBL" id="PGCI01000205">
    <property type="protein sequence ID" value="PLW34077.1"/>
    <property type="molecule type" value="Genomic_DNA"/>
</dbReference>
<dbReference type="EMBL" id="PGCJ01001160">
    <property type="protein sequence ID" value="PLW08462.1"/>
    <property type="molecule type" value="Genomic_DNA"/>
</dbReference>
<gene>
    <name evidence="1" type="ORF">PCANC_24422</name>
    <name evidence="2" type="ORF">PCASD_13087</name>
</gene>
<dbReference type="Proteomes" id="UP000235392">
    <property type="component" value="Unassembled WGS sequence"/>
</dbReference>
<reference evidence="3 4" key="1">
    <citation type="submission" date="2017-11" db="EMBL/GenBank/DDBJ databases">
        <title>De novo assembly and phasing of dikaryotic genomes from two isolates of Puccinia coronata f. sp. avenae, the causal agent of oat crown rust.</title>
        <authorList>
            <person name="Miller M.E."/>
            <person name="Zhang Y."/>
            <person name="Omidvar V."/>
            <person name="Sperschneider J."/>
            <person name="Schwessinger B."/>
            <person name="Raley C."/>
            <person name="Palmer J.M."/>
            <person name="Garnica D."/>
            <person name="Upadhyaya N."/>
            <person name="Rathjen J."/>
            <person name="Taylor J.M."/>
            <person name="Park R.F."/>
            <person name="Dodds P.N."/>
            <person name="Hirsch C.D."/>
            <person name="Kianian S.F."/>
            <person name="Figueroa M."/>
        </authorList>
    </citation>
    <scope>NUCLEOTIDE SEQUENCE [LARGE SCALE GENOMIC DNA]</scope>
    <source>
        <strain evidence="1">12NC29</strain>
        <strain evidence="2">12SD80</strain>
    </source>
</reference>
<evidence type="ECO:0000313" key="4">
    <source>
        <dbReference type="Proteomes" id="UP000235392"/>
    </source>
</evidence>
<organism evidence="1 3">
    <name type="scientific">Puccinia coronata f. sp. avenae</name>
    <dbReference type="NCBI Taxonomy" id="200324"/>
    <lineage>
        <taxon>Eukaryota</taxon>
        <taxon>Fungi</taxon>
        <taxon>Dikarya</taxon>
        <taxon>Basidiomycota</taxon>
        <taxon>Pucciniomycotina</taxon>
        <taxon>Pucciniomycetes</taxon>
        <taxon>Pucciniales</taxon>
        <taxon>Pucciniaceae</taxon>
        <taxon>Puccinia</taxon>
    </lineage>
</organism>
<keyword evidence="3" id="KW-1185">Reference proteome</keyword>
<protein>
    <submittedName>
        <fullName evidence="1">Uncharacterized protein</fullName>
    </submittedName>
</protein>
<sequence length="168" mass="18745">MSASPESELTPLTGLKNGIHCEINVTSHIARHFSEAVSLCAVRRAARTDLVLSEKRLSAVVQLRSLHWDVGDVLKPRQFLSRKSLLQPHSAKVWSVLNQNPLTAYDTRLAIATSKRAFSNFPLLHSLLLQIEKQRLSRTKSNVFLVVLMKANAAFLAQACRVRPPVEV</sequence>